<dbReference type="AlphaFoldDB" id="X0TV50"/>
<proteinExistence type="predicted"/>
<protein>
    <submittedName>
        <fullName evidence="1">Uncharacterized protein</fullName>
    </submittedName>
</protein>
<reference evidence="1" key="1">
    <citation type="journal article" date="2014" name="Front. Microbiol.">
        <title>High frequency of phylogenetically diverse reductive dehalogenase-homologous genes in deep subseafloor sedimentary metagenomes.</title>
        <authorList>
            <person name="Kawai M."/>
            <person name="Futagami T."/>
            <person name="Toyoda A."/>
            <person name="Takaki Y."/>
            <person name="Nishi S."/>
            <person name="Hori S."/>
            <person name="Arai W."/>
            <person name="Tsubouchi T."/>
            <person name="Morono Y."/>
            <person name="Uchiyama I."/>
            <person name="Ito T."/>
            <person name="Fujiyama A."/>
            <person name="Inagaki F."/>
            <person name="Takami H."/>
        </authorList>
    </citation>
    <scope>NUCLEOTIDE SEQUENCE</scope>
    <source>
        <strain evidence="1">Expedition CK06-06</strain>
    </source>
</reference>
<comment type="caution">
    <text evidence="1">The sequence shown here is derived from an EMBL/GenBank/DDBJ whole genome shotgun (WGS) entry which is preliminary data.</text>
</comment>
<gene>
    <name evidence="1" type="ORF">S01H1_22696</name>
</gene>
<organism evidence="1">
    <name type="scientific">marine sediment metagenome</name>
    <dbReference type="NCBI Taxonomy" id="412755"/>
    <lineage>
        <taxon>unclassified sequences</taxon>
        <taxon>metagenomes</taxon>
        <taxon>ecological metagenomes</taxon>
    </lineage>
</organism>
<dbReference type="Gene3D" id="3.40.50.150">
    <property type="entry name" value="Vaccinia Virus protein VP39"/>
    <property type="match status" value="1"/>
</dbReference>
<feature type="non-terminal residue" evidence="1">
    <location>
        <position position="87"/>
    </location>
</feature>
<sequence length="87" mass="10187">MNREKVRIKKLLSVLPKRAICAEIGVWKGAFAEQLLKEFKPKKLYLIDPYKFMPTYSHRLYGGAIAKNQHDMDKIFEDVSAKFLNKE</sequence>
<dbReference type="EMBL" id="BARS01012874">
    <property type="protein sequence ID" value="GAF91076.1"/>
    <property type="molecule type" value="Genomic_DNA"/>
</dbReference>
<dbReference type="InterPro" id="IPR029063">
    <property type="entry name" value="SAM-dependent_MTases_sf"/>
</dbReference>
<evidence type="ECO:0000313" key="1">
    <source>
        <dbReference type="EMBL" id="GAF91076.1"/>
    </source>
</evidence>
<name>X0TV50_9ZZZZ</name>
<accession>X0TV50</accession>